<gene>
    <name evidence="2" type="ORF">S06H3_33939</name>
</gene>
<feature type="domain" description="MOSC" evidence="1">
    <location>
        <begin position="92"/>
        <end position="219"/>
    </location>
</feature>
<dbReference type="PANTHER" id="PTHR36930">
    <property type="entry name" value="METAL-SULFUR CLUSTER BIOSYNTHESIS PROTEINS YUAD-RELATED"/>
    <property type="match status" value="1"/>
</dbReference>
<dbReference type="PROSITE" id="PS51340">
    <property type="entry name" value="MOSC"/>
    <property type="match status" value="1"/>
</dbReference>
<evidence type="ECO:0000313" key="2">
    <source>
        <dbReference type="EMBL" id="GAI26008.1"/>
    </source>
</evidence>
<dbReference type="AlphaFoldDB" id="X1M3V5"/>
<dbReference type="InterPro" id="IPR005302">
    <property type="entry name" value="MoCF_Sase_C"/>
</dbReference>
<dbReference type="PANTHER" id="PTHR36930:SF1">
    <property type="entry name" value="MOSC DOMAIN-CONTAINING PROTEIN"/>
    <property type="match status" value="1"/>
</dbReference>
<dbReference type="EMBL" id="BARV01020322">
    <property type="protein sequence ID" value="GAI26008.1"/>
    <property type="molecule type" value="Genomic_DNA"/>
</dbReference>
<dbReference type="GO" id="GO:0030170">
    <property type="term" value="F:pyridoxal phosphate binding"/>
    <property type="evidence" value="ECO:0007669"/>
    <property type="project" value="InterPro"/>
</dbReference>
<dbReference type="InterPro" id="IPR029044">
    <property type="entry name" value="Nucleotide-diphossugar_trans"/>
</dbReference>
<protein>
    <recommendedName>
        <fullName evidence="1">MOSC domain-containing protein</fullName>
    </recommendedName>
</protein>
<proteinExistence type="predicted"/>
<dbReference type="Gene3D" id="2.40.33.20">
    <property type="entry name" value="PK beta-barrel domain-like"/>
    <property type="match status" value="1"/>
</dbReference>
<dbReference type="SUPFAM" id="SSF50800">
    <property type="entry name" value="PK beta-barrel domain-like"/>
    <property type="match status" value="1"/>
</dbReference>
<dbReference type="InterPro" id="IPR052716">
    <property type="entry name" value="MOSC_domain"/>
</dbReference>
<feature type="non-terminal residue" evidence="2">
    <location>
        <position position="1"/>
    </location>
</feature>
<dbReference type="GO" id="GO:0016779">
    <property type="term" value="F:nucleotidyltransferase activity"/>
    <property type="evidence" value="ECO:0007669"/>
    <property type="project" value="UniProtKB-ARBA"/>
</dbReference>
<dbReference type="Pfam" id="PF12804">
    <property type="entry name" value="NTP_transf_3"/>
    <property type="match status" value="1"/>
</dbReference>
<dbReference type="Pfam" id="PF03473">
    <property type="entry name" value="MOSC"/>
    <property type="match status" value="1"/>
</dbReference>
<comment type="caution">
    <text evidence="2">The sequence shown here is derived from an EMBL/GenBank/DDBJ whole genome shotgun (WGS) entry which is preliminary data.</text>
</comment>
<organism evidence="2">
    <name type="scientific">marine sediment metagenome</name>
    <dbReference type="NCBI Taxonomy" id="412755"/>
    <lineage>
        <taxon>unclassified sequences</taxon>
        <taxon>metagenomes</taxon>
        <taxon>ecological metagenomes</taxon>
    </lineage>
</organism>
<name>X1M3V5_9ZZZZ</name>
<dbReference type="GO" id="GO:0030151">
    <property type="term" value="F:molybdenum ion binding"/>
    <property type="evidence" value="ECO:0007669"/>
    <property type="project" value="InterPro"/>
</dbReference>
<dbReference type="InterPro" id="IPR025877">
    <property type="entry name" value="MobA-like_NTP_Trfase"/>
</dbReference>
<evidence type="ECO:0000259" key="1">
    <source>
        <dbReference type="PROSITE" id="PS51340"/>
    </source>
</evidence>
<dbReference type="SUPFAM" id="SSF53448">
    <property type="entry name" value="Nucleotide-diphospho-sugar transferases"/>
    <property type="match status" value="1"/>
</dbReference>
<sequence length="220" mass="24399">GIVLAGGKSSRFGFNKLKIKADTVPLFIDQIFKLSFFCDEIIVSTSKSNYPTLFSELNKIRTYQKKYNFKKIQASNLKIVSINISEKKGGKKKPVNEVSINEYGIEGDGHSGNWHRQVSLLSYDSIKNINSKGIDASPGDFAENITTSGIDLKRLQIGNILTVGEEDMVMLEVTQIGKECPKPCSIYYLMGSCIMPQEGVFCRVLQPGKIKVGNKIIHAL</sequence>
<reference evidence="2" key="1">
    <citation type="journal article" date="2014" name="Front. Microbiol.">
        <title>High frequency of phylogenetically diverse reductive dehalogenase-homologous genes in deep subseafloor sedimentary metagenomes.</title>
        <authorList>
            <person name="Kawai M."/>
            <person name="Futagami T."/>
            <person name="Toyoda A."/>
            <person name="Takaki Y."/>
            <person name="Nishi S."/>
            <person name="Hori S."/>
            <person name="Arai W."/>
            <person name="Tsubouchi T."/>
            <person name="Morono Y."/>
            <person name="Uchiyama I."/>
            <person name="Ito T."/>
            <person name="Fujiyama A."/>
            <person name="Inagaki F."/>
            <person name="Takami H."/>
        </authorList>
    </citation>
    <scope>NUCLEOTIDE SEQUENCE</scope>
    <source>
        <strain evidence="2">Expedition CK06-06</strain>
    </source>
</reference>
<dbReference type="InterPro" id="IPR011037">
    <property type="entry name" value="Pyrv_Knase-like_insert_dom_sf"/>
</dbReference>
<accession>X1M3V5</accession>